<dbReference type="PROSITE" id="PS00092">
    <property type="entry name" value="N6_MTASE"/>
    <property type="match status" value="1"/>
</dbReference>
<dbReference type="GO" id="GO:0032259">
    <property type="term" value="P:methylation"/>
    <property type="evidence" value="ECO:0007669"/>
    <property type="project" value="UniProtKB-KW"/>
</dbReference>
<dbReference type="GO" id="GO:0006304">
    <property type="term" value="P:DNA modification"/>
    <property type="evidence" value="ECO:0007669"/>
    <property type="project" value="InterPro"/>
</dbReference>
<evidence type="ECO:0000256" key="4">
    <source>
        <dbReference type="ARBA" id="ARBA00022679"/>
    </source>
</evidence>
<organism evidence="9 10">
    <name type="scientific">Streptococcus mitis</name>
    <dbReference type="NCBI Taxonomy" id="28037"/>
    <lineage>
        <taxon>Bacteria</taxon>
        <taxon>Bacillati</taxon>
        <taxon>Bacillota</taxon>
        <taxon>Bacilli</taxon>
        <taxon>Lactobacillales</taxon>
        <taxon>Streptococcaceae</taxon>
        <taxon>Streptococcus</taxon>
        <taxon>Streptococcus mitis group</taxon>
    </lineage>
</organism>
<proteinExistence type="inferred from homology"/>
<dbReference type="Pfam" id="PF07669">
    <property type="entry name" value="Eco57I"/>
    <property type="match status" value="1"/>
</dbReference>
<dbReference type="RefSeq" id="WP_173876208.1">
    <property type="nucleotide sequence ID" value="NZ_CP047883.1"/>
</dbReference>
<accession>A0A6M9FCH6</accession>
<reference evidence="9 10" key="1">
    <citation type="submission" date="2020-01" db="EMBL/GenBank/DDBJ databases">
        <title>Complete genome sequence of the tetracycline resistane Streptococcus mitis isolate S022-V3-A4.</title>
        <authorList>
            <person name="Pinzauti D."/>
            <person name="Iannelli F."/>
            <person name="Pozzi G."/>
            <person name="Santoro F."/>
        </authorList>
    </citation>
    <scope>NUCLEOTIDE SEQUENCE [LARGE SCALE GENOMIC DNA]</scope>
    <source>
        <strain evidence="9 10">S022-V3-A4</strain>
    </source>
</reference>
<sequence>MNVKSKQTEEKLNGVFYTPFEIVNFLTSWITDKQQIFNVLEPSAGDGRFVKQIVELADKANVIAVEIDPLECEKIKAIDNTKVINDDFYNFYEEIKDIGIKYDAVIGNPPYIRYQFLSEEQRNYQSDILKRNGMKPNKLINSWVAFTVASIELLSLGGKFAFVLPTDLLQVSYAKELRKFIFKELKEVTIICFDNIVFSGIQQDVVLIFGIKRDMESKKTLIRNISVKDMSQLSNKIYSIPFEYYDFDNSDKWRKFLLRKNFMKFYEDKFINETTSIKDISTIEVGITTGNNKVFVVNNETVNKYSLDDYKVPLVGRSLDVVGLFYTENDISNNSLNGRKVWLLDFNNKKLNRGAQKYIKEVESRDEHKGYKLGLRDKWYEVPSIWTPDAFLLRRMGNFPKIVKNEIKATSTDTFHRIRFNEGIDVAKALVLFYSSVSLLSFELEGRVFGGGALEILPGDLKNIRLPKINNGLDYIEISKKIDEKLRENHEFTEIVKWVDNLIQPLSGFDKSEINEIYDVWNSLRRNRVE</sequence>
<evidence type="ECO:0000259" key="7">
    <source>
        <dbReference type="Pfam" id="PF07669"/>
    </source>
</evidence>
<dbReference type="Gene3D" id="3.40.50.150">
    <property type="entry name" value="Vaccinia Virus protein VP39"/>
    <property type="match status" value="1"/>
</dbReference>
<dbReference type="InterPro" id="IPR054520">
    <property type="entry name" value="M_Eco57I_C"/>
</dbReference>
<protein>
    <recommendedName>
        <fullName evidence="2">site-specific DNA-methyltransferase (adenine-specific)</fullName>
        <ecNumber evidence="2">2.1.1.72</ecNumber>
    </recommendedName>
</protein>
<comment type="catalytic activity">
    <reaction evidence="6">
        <text>a 2'-deoxyadenosine in DNA + S-adenosyl-L-methionine = an N(6)-methyl-2'-deoxyadenosine in DNA + S-adenosyl-L-homocysteine + H(+)</text>
        <dbReference type="Rhea" id="RHEA:15197"/>
        <dbReference type="Rhea" id="RHEA-COMP:12418"/>
        <dbReference type="Rhea" id="RHEA-COMP:12419"/>
        <dbReference type="ChEBI" id="CHEBI:15378"/>
        <dbReference type="ChEBI" id="CHEBI:57856"/>
        <dbReference type="ChEBI" id="CHEBI:59789"/>
        <dbReference type="ChEBI" id="CHEBI:90615"/>
        <dbReference type="ChEBI" id="CHEBI:90616"/>
        <dbReference type="EC" id="2.1.1.72"/>
    </reaction>
</comment>
<dbReference type="InterPro" id="IPR011639">
    <property type="entry name" value="MethylTrfase_TaqI-like_dom"/>
</dbReference>
<keyword evidence="5" id="KW-0949">S-adenosyl-L-methionine</keyword>
<dbReference type="PRINTS" id="PR00507">
    <property type="entry name" value="N12N6MTFRASE"/>
</dbReference>
<dbReference type="InterPro" id="IPR050953">
    <property type="entry name" value="N4_N6_ade-DNA_methylase"/>
</dbReference>
<evidence type="ECO:0000256" key="2">
    <source>
        <dbReference type="ARBA" id="ARBA00011900"/>
    </source>
</evidence>
<keyword evidence="4" id="KW-0808">Transferase</keyword>
<dbReference type="GO" id="GO:0009007">
    <property type="term" value="F:site-specific DNA-methyltransferase (adenine-specific) activity"/>
    <property type="evidence" value="ECO:0007669"/>
    <property type="project" value="UniProtKB-EC"/>
</dbReference>
<dbReference type="SUPFAM" id="SSF53335">
    <property type="entry name" value="S-adenosyl-L-methionine-dependent methyltransferases"/>
    <property type="match status" value="1"/>
</dbReference>
<dbReference type="Pfam" id="PF22837">
    <property type="entry name" value="M_Eco57I_C"/>
    <property type="match status" value="1"/>
</dbReference>
<dbReference type="InterPro" id="IPR002052">
    <property type="entry name" value="DNA_methylase_N6_adenine_CS"/>
</dbReference>
<dbReference type="REBASE" id="403313">
    <property type="entry name" value="M.SmiV3A4ORF5735P"/>
</dbReference>
<feature type="domain" description="Type II methyltransferase M.Eco57I C-terminal" evidence="8">
    <location>
        <begin position="251"/>
        <end position="503"/>
    </location>
</feature>
<dbReference type="Proteomes" id="UP000501099">
    <property type="component" value="Chromosome"/>
</dbReference>
<evidence type="ECO:0000256" key="3">
    <source>
        <dbReference type="ARBA" id="ARBA00022603"/>
    </source>
</evidence>
<dbReference type="PANTHER" id="PTHR33841">
    <property type="entry name" value="DNA METHYLTRANSFERASE YEEA-RELATED"/>
    <property type="match status" value="1"/>
</dbReference>
<evidence type="ECO:0000256" key="6">
    <source>
        <dbReference type="ARBA" id="ARBA00047942"/>
    </source>
</evidence>
<dbReference type="InterPro" id="IPR029063">
    <property type="entry name" value="SAM-dependent_MTases_sf"/>
</dbReference>
<evidence type="ECO:0000256" key="1">
    <source>
        <dbReference type="ARBA" id="ARBA00006594"/>
    </source>
</evidence>
<dbReference type="CDD" id="cd02440">
    <property type="entry name" value="AdoMet_MTases"/>
    <property type="match status" value="1"/>
</dbReference>
<feature type="domain" description="Type II methyltransferase M.TaqI-like" evidence="7">
    <location>
        <begin position="81"/>
        <end position="198"/>
    </location>
</feature>
<dbReference type="PANTHER" id="PTHR33841:SF5">
    <property type="entry name" value="DNA METHYLASE (MODIFICATION METHYLASE) (METHYLTRANSFERASE)-RELATED"/>
    <property type="match status" value="1"/>
</dbReference>
<gene>
    <name evidence="9" type="ORF">M594_05735</name>
</gene>
<evidence type="ECO:0000256" key="5">
    <source>
        <dbReference type="ARBA" id="ARBA00022691"/>
    </source>
</evidence>
<dbReference type="AlphaFoldDB" id="A0A6M9FCH6"/>
<dbReference type="EMBL" id="CP047883">
    <property type="protein sequence ID" value="QKL33206.1"/>
    <property type="molecule type" value="Genomic_DNA"/>
</dbReference>
<evidence type="ECO:0000313" key="10">
    <source>
        <dbReference type="Proteomes" id="UP000501099"/>
    </source>
</evidence>
<dbReference type="EC" id="2.1.1.72" evidence="2"/>
<evidence type="ECO:0000259" key="8">
    <source>
        <dbReference type="Pfam" id="PF22837"/>
    </source>
</evidence>
<evidence type="ECO:0000313" key="9">
    <source>
        <dbReference type="EMBL" id="QKL33206.1"/>
    </source>
</evidence>
<name>A0A6M9FCH6_STRMT</name>
<keyword evidence="3 9" id="KW-0489">Methyltransferase</keyword>
<dbReference type="GO" id="GO:0003676">
    <property type="term" value="F:nucleic acid binding"/>
    <property type="evidence" value="ECO:0007669"/>
    <property type="project" value="InterPro"/>
</dbReference>
<comment type="similarity">
    <text evidence="1">Belongs to the N(4)/N(6)-methyltransferase family.</text>
</comment>